<dbReference type="Pfam" id="PF00583">
    <property type="entry name" value="Acetyltransf_1"/>
    <property type="match status" value="1"/>
</dbReference>
<dbReference type="Gene3D" id="3.40.630.30">
    <property type="match status" value="1"/>
</dbReference>
<dbReference type="PROSITE" id="PS51186">
    <property type="entry name" value="GNAT"/>
    <property type="match status" value="1"/>
</dbReference>
<dbReference type="Proteomes" id="UP001432099">
    <property type="component" value="Chromosome"/>
</dbReference>
<gene>
    <name evidence="2" type="ORF">T23_08810</name>
</gene>
<dbReference type="RefSeq" id="WP_161831648.1">
    <property type="nucleotide sequence ID" value="NZ_AP028127.1"/>
</dbReference>
<name>A0ABM8INK7_9FIRM</name>
<dbReference type="SUPFAM" id="SSF55729">
    <property type="entry name" value="Acyl-CoA N-acyltransferases (Nat)"/>
    <property type="match status" value="1"/>
</dbReference>
<evidence type="ECO:0000313" key="3">
    <source>
        <dbReference type="Proteomes" id="UP001432099"/>
    </source>
</evidence>
<proteinExistence type="predicted"/>
<evidence type="ECO:0000313" key="2">
    <source>
        <dbReference type="EMBL" id="BEH90779.1"/>
    </source>
</evidence>
<accession>A0ABM8INK7</accession>
<sequence length="160" mass="18657">MKVKVRRMSEIDALKILVWHYAPPYSWYDFEQTNSDFHVLLKDQYYCVIGEEGELIGFFCYGTAAQVSLGVEQGFYRDQDYLDIGLGMNPLLCGKGYGARFFLIGMDYAKHQFGFSKFRLTVASFNQRAIKMYLKVGFVEIGRFIVSTYEFIVMIYERES</sequence>
<keyword evidence="3" id="KW-1185">Reference proteome</keyword>
<feature type="domain" description="N-acetyltransferase" evidence="1">
    <location>
        <begin position="3"/>
        <end position="159"/>
    </location>
</feature>
<dbReference type="EMBL" id="AP028127">
    <property type="protein sequence ID" value="BEH90779.1"/>
    <property type="molecule type" value="Genomic_DNA"/>
</dbReference>
<dbReference type="InterPro" id="IPR016181">
    <property type="entry name" value="Acyl_CoA_acyltransferase"/>
</dbReference>
<organism evidence="2 3">
    <name type="scientific">Turicibacter faecis</name>
    <dbReference type="NCBI Taxonomy" id="2963365"/>
    <lineage>
        <taxon>Bacteria</taxon>
        <taxon>Bacillati</taxon>
        <taxon>Bacillota</taxon>
        <taxon>Erysipelotrichia</taxon>
        <taxon>Erysipelotrichales</taxon>
        <taxon>Turicibacteraceae</taxon>
        <taxon>Turicibacter</taxon>
    </lineage>
</organism>
<dbReference type="InterPro" id="IPR000182">
    <property type="entry name" value="GNAT_dom"/>
</dbReference>
<evidence type="ECO:0000259" key="1">
    <source>
        <dbReference type="PROSITE" id="PS51186"/>
    </source>
</evidence>
<reference evidence="2" key="1">
    <citation type="journal article" date="2024" name="Int. J. Syst. Evol. Microbiol.">
        <title>Turicibacter faecis sp. nov., isolated from faeces of heart failure mouse model.</title>
        <authorList>
            <person name="Imamura Y."/>
            <person name="Motooka D."/>
            <person name="Nakajima Y."/>
            <person name="Ito S."/>
            <person name="Kitakaze M."/>
            <person name="Iida T."/>
            <person name="Nakamura S."/>
        </authorList>
    </citation>
    <scope>NUCLEOTIDE SEQUENCE</scope>
    <source>
        <strain evidence="2">TC023</strain>
    </source>
</reference>
<protein>
    <submittedName>
        <fullName evidence="2">N-acetyltransferase</fullName>
    </submittedName>
</protein>